<dbReference type="CDD" id="cd05483">
    <property type="entry name" value="retropepsin_like_bacteria"/>
    <property type="match status" value="1"/>
</dbReference>
<protein>
    <submittedName>
        <fullName evidence="3">Aspartyl protease family protein</fullName>
    </submittedName>
</protein>
<dbReference type="PROSITE" id="PS51257">
    <property type="entry name" value="PROKAR_LIPOPROTEIN"/>
    <property type="match status" value="1"/>
</dbReference>
<dbReference type="Gene3D" id="2.40.70.10">
    <property type="entry name" value="Acid Proteases"/>
    <property type="match status" value="1"/>
</dbReference>
<dbReference type="STRING" id="1177982.SAMN04489711_101217"/>
<dbReference type="EMBL" id="FONX01000001">
    <property type="protein sequence ID" value="SFE32734.1"/>
    <property type="molecule type" value="Genomic_DNA"/>
</dbReference>
<evidence type="ECO:0000313" key="4">
    <source>
        <dbReference type="Proteomes" id="UP000199119"/>
    </source>
</evidence>
<name>A0A1I1ZLN2_9BURK</name>
<reference evidence="4" key="1">
    <citation type="submission" date="2016-10" db="EMBL/GenBank/DDBJ databases">
        <authorList>
            <person name="Varghese N."/>
            <person name="Submissions S."/>
        </authorList>
    </citation>
    <scope>NUCLEOTIDE SEQUENCE [LARGE SCALE GENOMIC DNA]</scope>
    <source>
        <strain evidence="4">DSM 27981</strain>
    </source>
</reference>
<dbReference type="GO" id="GO:0004190">
    <property type="term" value="F:aspartic-type endopeptidase activity"/>
    <property type="evidence" value="ECO:0007669"/>
    <property type="project" value="InterPro"/>
</dbReference>
<dbReference type="Proteomes" id="UP000199119">
    <property type="component" value="Unassembled WGS sequence"/>
</dbReference>
<dbReference type="PROSITE" id="PS50175">
    <property type="entry name" value="ASP_PROT_RETROV"/>
    <property type="match status" value="1"/>
</dbReference>
<dbReference type="OrthoDB" id="185963at2"/>
<keyword evidence="1" id="KW-0378">Hydrolase</keyword>
<evidence type="ECO:0000259" key="2">
    <source>
        <dbReference type="PROSITE" id="PS50175"/>
    </source>
</evidence>
<sequence>MPTPRPSIRRRQAAWPWAIAGCLAALPLAAGAQAVALSGILGNRALLVVDGTQPRSVAPGETYRGVKVVSVGRDDAVVEVAGQRHTVALGASPVSVRSGSEGQRIVLRSDGRGHFTGDGAINGRAMRYMVDTGATAVAIGQPDAERLGLPFRSGKPVMMNTANGTTQGWRITLDVVRAGDVDVRAVDAVVVPQAMPYVLLGNSFLSAFHMTRANDEMVLEKRR</sequence>
<accession>A0A1I1ZLN2</accession>
<organism evidence="3 4">
    <name type="scientific">Paracidovorax wautersii</name>
    <dbReference type="NCBI Taxonomy" id="1177982"/>
    <lineage>
        <taxon>Bacteria</taxon>
        <taxon>Pseudomonadati</taxon>
        <taxon>Pseudomonadota</taxon>
        <taxon>Betaproteobacteria</taxon>
        <taxon>Burkholderiales</taxon>
        <taxon>Comamonadaceae</taxon>
        <taxon>Paracidovorax</taxon>
    </lineage>
</organism>
<dbReference type="GO" id="GO:0006508">
    <property type="term" value="P:proteolysis"/>
    <property type="evidence" value="ECO:0007669"/>
    <property type="project" value="UniProtKB-KW"/>
</dbReference>
<dbReference type="AlphaFoldDB" id="A0A1I1ZLN2"/>
<keyword evidence="4" id="KW-1185">Reference proteome</keyword>
<keyword evidence="3" id="KW-0645">Protease</keyword>
<feature type="domain" description="Peptidase A2" evidence="2">
    <location>
        <begin position="126"/>
        <end position="204"/>
    </location>
</feature>
<evidence type="ECO:0000256" key="1">
    <source>
        <dbReference type="ARBA" id="ARBA00022801"/>
    </source>
</evidence>
<dbReference type="InterPro" id="IPR011969">
    <property type="entry name" value="Clan_AA_Asp_peptidase_C"/>
</dbReference>
<dbReference type="RefSeq" id="WP_092936721.1">
    <property type="nucleotide sequence ID" value="NZ_FONX01000001.1"/>
</dbReference>
<gene>
    <name evidence="3" type="ORF">SAMN04489711_101217</name>
</gene>
<dbReference type="InterPro" id="IPR021109">
    <property type="entry name" value="Peptidase_aspartic_dom_sf"/>
</dbReference>
<dbReference type="NCBIfam" id="TIGR02281">
    <property type="entry name" value="clan_AA_DTGA"/>
    <property type="match status" value="1"/>
</dbReference>
<dbReference type="InterPro" id="IPR034122">
    <property type="entry name" value="Retropepsin-like_bacterial"/>
</dbReference>
<dbReference type="InterPro" id="IPR001995">
    <property type="entry name" value="Peptidase_A2_cat"/>
</dbReference>
<evidence type="ECO:0000313" key="3">
    <source>
        <dbReference type="EMBL" id="SFE32734.1"/>
    </source>
</evidence>
<dbReference type="Pfam" id="PF13975">
    <property type="entry name" value="gag-asp_proteas"/>
    <property type="match status" value="1"/>
</dbReference>
<dbReference type="SUPFAM" id="SSF50630">
    <property type="entry name" value="Acid proteases"/>
    <property type="match status" value="1"/>
</dbReference>
<proteinExistence type="predicted"/>